<dbReference type="EC" id="3.1.26.4" evidence="2"/>
<feature type="region of interest" description="Disordered" evidence="7">
    <location>
        <begin position="349"/>
        <end position="380"/>
    </location>
</feature>
<dbReference type="Gene3D" id="3.30.160.60">
    <property type="entry name" value="Classic Zinc Finger"/>
    <property type="match status" value="1"/>
</dbReference>
<dbReference type="PROSITE" id="PS51262">
    <property type="entry name" value="COS"/>
    <property type="match status" value="1"/>
</dbReference>
<dbReference type="SUPFAM" id="SSF57845">
    <property type="entry name" value="B-box zinc-binding domain"/>
    <property type="match status" value="1"/>
</dbReference>
<dbReference type="Pfam" id="PF13358">
    <property type="entry name" value="DDE_3"/>
    <property type="match status" value="1"/>
</dbReference>
<dbReference type="InterPro" id="IPR036116">
    <property type="entry name" value="FN3_sf"/>
</dbReference>
<dbReference type="GO" id="GO:1904115">
    <property type="term" value="C:axon cytoplasm"/>
    <property type="evidence" value="ECO:0007669"/>
    <property type="project" value="GOC"/>
</dbReference>
<organism evidence="12 13">
    <name type="scientific">Hemibagrus guttatus</name>
    <dbReference type="NCBI Taxonomy" id="175788"/>
    <lineage>
        <taxon>Eukaryota</taxon>
        <taxon>Metazoa</taxon>
        <taxon>Chordata</taxon>
        <taxon>Craniata</taxon>
        <taxon>Vertebrata</taxon>
        <taxon>Euteleostomi</taxon>
        <taxon>Actinopterygii</taxon>
        <taxon>Neopterygii</taxon>
        <taxon>Teleostei</taxon>
        <taxon>Ostariophysi</taxon>
        <taxon>Siluriformes</taxon>
        <taxon>Bagridae</taxon>
        <taxon>Hemibagrus</taxon>
    </lineage>
</organism>
<proteinExistence type="inferred from homology"/>
<dbReference type="InterPro" id="IPR000315">
    <property type="entry name" value="Znf_B-box"/>
</dbReference>
<dbReference type="GO" id="GO:0007409">
    <property type="term" value="P:axonogenesis"/>
    <property type="evidence" value="ECO:0007669"/>
    <property type="project" value="TreeGrafter"/>
</dbReference>
<evidence type="ECO:0000256" key="1">
    <source>
        <dbReference type="ARBA" id="ARBA00010879"/>
    </source>
</evidence>
<dbReference type="GO" id="GO:0008270">
    <property type="term" value="F:zinc ion binding"/>
    <property type="evidence" value="ECO:0007669"/>
    <property type="project" value="UniProtKB-KW"/>
</dbReference>
<dbReference type="PANTHER" id="PTHR24099">
    <property type="entry name" value="E3 UBIQUITIN-PROTEIN LIGASE TRIM36-RELATED"/>
    <property type="match status" value="1"/>
</dbReference>
<comment type="caution">
    <text evidence="12">The sequence shown here is derived from an EMBL/GenBank/DDBJ whole genome shotgun (WGS) entry which is preliminary data.</text>
</comment>
<gene>
    <name evidence="12" type="ORF">QTP70_019810</name>
</gene>
<evidence type="ECO:0000259" key="8">
    <source>
        <dbReference type="PROSITE" id="PS50119"/>
    </source>
</evidence>
<dbReference type="SUPFAM" id="SSF49899">
    <property type="entry name" value="Concanavalin A-like lectins/glucanases"/>
    <property type="match status" value="1"/>
</dbReference>
<dbReference type="Gene3D" id="2.60.120.920">
    <property type="match status" value="1"/>
</dbReference>
<evidence type="ECO:0000259" key="10">
    <source>
        <dbReference type="PROSITE" id="PS50878"/>
    </source>
</evidence>
<dbReference type="InterPro" id="IPR036397">
    <property type="entry name" value="RNaseH_sf"/>
</dbReference>
<dbReference type="SUPFAM" id="SSF56672">
    <property type="entry name" value="DNA/RNA polymerases"/>
    <property type="match status" value="1"/>
</dbReference>
<dbReference type="EMBL" id="JAUCMX010000003">
    <property type="protein sequence ID" value="KAK3551557.1"/>
    <property type="molecule type" value="Genomic_DNA"/>
</dbReference>
<evidence type="ECO:0000259" key="11">
    <source>
        <dbReference type="PROSITE" id="PS51262"/>
    </source>
</evidence>
<keyword evidence="13" id="KW-1185">Reference proteome</keyword>
<dbReference type="InterPro" id="IPR000477">
    <property type="entry name" value="RT_dom"/>
</dbReference>
<evidence type="ECO:0000313" key="13">
    <source>
        <dbReference type="Proteomes" id="UP001274896"/>
    </source>
</evidence>
<dbReference type="InterPro" id="IPR017903">
    <property type="entry name" value="COS_domain"/>
</dbReference>
<protein>
    <recommendedName>
        <fullName evidence="2">ribonuclease H</fullName>
        <ecNumber evidence="2">3.1.26.4</ecNumber>
    </recommendedName>
</protein>
<name>A0AAE0REV1_9TELE</name>
<dbReference type="Pfam" id="PF00643">
    <property type="entry name" value="zf-B_box"/>
    <property type="match status" value="1"/>
</dbReference>
<evidence type="ECO:0000256" key="6">
    <source>
        <dbReference type="PROSITE-ProRule" id="PRU00024"/>
    </source>
</evidence>
<dbReference type="GO" id="GO:0001764">
    <property type="term" value="P:neuron migration"/>
    <property type="evidence" value="ECO:0007669"/>
    <property type="project" value="TreeGrafter"/>
</dbReference>
<feature type="domain" description="B box-type" evidence="8">
    <location>
        <begin position="124"/>
        <end position="166"/>
    </location>
</feature>
<dbReference type="GO" id="GO:0003676">
    <property type="term" value="F:nucleic acid binding"/>
    <property type="evidence" value="ECO:0007669"/>
    <property type="project" value="InterPro"/>
</dbReference>
<dbReference type="SUPFAM" id="SSF49265">
    <property type="entry name" value="Fibronectin type III"/>
    <property type="match status" value="1"/>
</dbReference>
<feature type="domain" description="COS" evidence="11">
    <location>
        <begin position="273"/>
        <end position="330"/>
    </location>
</feature>
<dbReference type="InterPro" id="IPR050617">
    <property type="entry name" value="E3_ligase_FN3/SPRY"/>
</dbReference>
<dbReference type="Gene3D" id="2.60.40.10">
    <property type="entry name" value="Immunoglobulins"/>
    <property type="match status" value="1"/>
</dbReference>
<dbReference type="GO" id="GO:0006259">
    <property type="term" value="P:DNA metabolic process"/>
    <property type="evidence" value="ECO:0007669"/>
    <property type="project" value="UniProtKB-ARBA"/>
</dbReference>
<dbReference type="Pfam" id="PF00078">
    <property type="entry name" value="RVT_1"/>
    <property type="match status" value="1"/>
</dbReference>
<dbReference type="GO" id="GO:0001578">
    <property type="term" value="P:microtubule bundle formation"/>
    <property type="evidence" value="ECO:0007669"/>
    <property type="project" value="TreeGrafter"/>
</dbReference>
<dbReference type="InterPro" id="IPR003961">
    <property type="entry name" value="FN3_dom"/>
</dbReference>
<dbReference type="PANTHER" id="PTHR24099:SF29">
    <property type="entry name" value="TRIPARTITE MOTIF-CONTAINING PROTEIN 46"/>
    <property type="match status" value="1"/>
</dbReference>
<keyword evidence="3 6" id="KW-0863">Zinc-finger</keyword>
<dbReference type="GO" id="GO:0048490">
    <property type="term" value="P:anterograde synaptic vesicle transport"/>
    <property type="evidence" value="ECO:0007669"/>
    <property type="project" value="TreeGrafter"/>
</dbReference>
<evidence type="ECO:0000256" key="7">
    <source>
        <dbReference type="SAM" id="MobiDB-lite"/>
    </source>
</evidence>
<dbReference type="Gene3D" id="3.30.70.270">
    <property type="match status" value="1"/>
</dbReference>
<dbReference type="Gene3D" id="3.30.420.10">
    <property type="entry name" value="Ribonuclease H-like superfamily/Ribonuclease H"/>
    <property type="match status" value="1"/>
</dbReference>
<dbReference type="InterPro" id="IPR040859">
    <property type="entry name" value="Midline-1_COS"/>
</dbReference>
<evidence type="ECO:0000256" key="3">
    <source>
        <dbReference type="ARBA" id="ARBA00022771"/>
    </source>
</evidence>
<feature type="domain" description="Reverse transcriptase" evidence="10">
    <location>
        <begin position="667"/>
        <end position="942"/>
    </location>
</feature>
<dbReference type="InterPro" id="IPR013783">
    <property type="entry name" value="Ig-like_fold"/>
</dbReference>
<dbReference type="InterPro" id="IPR013320">
    <property type="entry name" value="ConA-like_dom_sf"/>
</dbReference>
<feature type="domain" description="Fibronectin type-III" evidence="9">
    <location>
        <begin position="435"/>
        <end position="546"/>
    </location>
</feature>
<dbReference type="InterPro" id="IPR043502">
    <property type="entry name" value="DNA/RNA_pol_sf"/>
</dbReference>
<evidence type="ECO:0000256" key="2">
    <source>
        <dbReference type="ARBA" id="ARBA00012180"/>
    </source>
</evidence>
<evidence type="ECO:0000256" key="4">
    <source>
        <dbReference type="ARBA" id="ARBA00022833"/>
    </source>
</evidence>
<dbReference type="InterPro" id="IPR038717">
    <property type="entry name" value="Tc1-like_DDE_dom"/>
</dbReference>
<evidence type="ECO:0000259" key="9">
    <source>
        <dbReference type="PROSITE" id="PS50853"/>
    </source>
</evidence>
<accession>A0AAE0REV1</accession>
<dbReference type="SMART" id="SM00336">
    <property type="entry name" value="BBOX"/>
    <property type="match status" value="2"/>
</dbReference>
<evidence type="ECO:0000256" key="5">
    <source>
        <dbReference type="ARBA" id="ARBA00023054"/>
    </source>
</evidence>
<dbReference type="AlphaFoldDB" id="A0AAE0REV1"/>
<dbReference type="Proteomes" id="UP001274896">
    <property type="component" value="Unassembled WGS sequence"/>
</dbReference>
<reference evidence="12" key="1">
    <citation type="submission" date="2023-06" db="EMBL/GenBank/DDBJ databases">
        <title>Male Hemibagrus guttatus genome.</title>
        <authorList>
            <person name="Bian C."/>
        </authorList>
    </citation>
    <scope>NUCLEOTIDE SEQUENCE</scope>
    <source>
        <strain evidence="12">Male_cb2023</strain>
        <tissue evidence="12">Muscle</tissue>
    </source>
</reference>
<sequence length="1147" mass="130118">HYSDLSFSVCGTYPGRRRKDAIPLNMLFPCPTCRRDVELGERGLADCLRNLTLERIIERYRQTVSIGSMAVMCQFCKPPQALEATKGCADCRANFCNECFKLYHPWGTPRAQHEHVLPTHSFRPKVLVCVEHEQERMQFYCRSCQRLLCALCKLRRVHNGHKVMPIAHAYQTLKDKITKQMNYILGHQERVQAQITQVESAIAQTEVNSAVAKEQLNQCVNNMREEMAERQSALLKTLEETRAQRSEVLNTQLSEKQSLLDNAGLVMYAQELLKENDQPCFVQAARVTHNRLVTTIENLQRFSLSADPSFRRFHVDISRELKLLSSMNFIQGQPRHIVFPACPGSSPGTLPGGACPEHLSRETSRRHPKQMPEPPQLPPFDVEEQRLYSELLPGDRAPYPISKGAPRHPTEEAHFGRLYPVSYPFGHDPELMTIAPLAPVIDTQKTLAYDQLYLCWRLPQDSAPAWHYSVEFQRKDGRDGPLWGGVRSEGSGGPNSPWQRMDEVGGTSAVIDRLEMDSVYVLRVRGCNKAGFGEYSEEVYLHTPPAQVLSFCLDSRWGLHAERVALGKGQTYARSVPGLTLLQAADRALTSFHLTTDLLVADVSITQGRHYWACSVEPGSYLVKVGVGLETKLQEWFHLPQDMASPRRKNAELHPKNTIPTVKHGGGNIMFWCCFSAKGPGRLIRVKERMNGAMYREILSKNLLPSARALKMKCGWVFQHDNDPKHTARATKEWLRKKHFKVLEWPSQSPDLNPKENLWRDLKIRVAQRQPQNITALEEICMEEWAKLPATVCKNLVATYRKGVAEKYVRVVQDMYERSRTVVRCAVGQTEEFKVEVGLYQGSALSPFLFAMVMDQLSEEVRQESPWTVMFADDIVICSESREQVEENLERWRFALERRGMKVSRSKTEYMCVNEREGSGTVRLQGEEVKKVQEFKYLGSTVQSNGEYEKEVKKRVQAAWNGWRKVSGVLCDRKISARIKGKVYRTVVRPAMLYGLETVSLRKRQESELEVAELKMLRYDPDSGHDSGAEDAQDCPPPFCFLTMGMGKILMPKSGASNGMSGPLTAPLPPRLGVCLDFDKGHVTFYDAHSLRVLWDGIVDCSAPVCPAFCFIGGGALQLQEMIVNRRTEHVPPRRVTIQSHATNLTK</sequence>
<keyword evidence="3 6" id="KW-0479">Metal-binding</keyword>
<dbReference type="CDD" id="cd00063">
    <property type="entry name" value="FN3"/>
    <property type="match status" value="1"/>
</dbReference>
<evidence type="ECO:0000313" key="12">
    <source>
        <dbReference type="EMBL" id="KAK3551557.1"/>
    </source>
</evidence>
<keyword evidence="5" id="KW-0175">Coiled coil</keyword>
<feature type="non-terminal residue" evidence="12">
    <location>
        <position position="1147"/>
    </location>
</feature>
<comment type="similarity">
    <text evidence="1">Belongs to the beta type-B retroviral polymerase family. HERV class-II K(HML-2) pol subfamily.</text>
</comment>
<dbReference type="GO" id="GO:0044304">
    <property type="term" value="C:main axon"/>
    <property type="evidence" value="ECO:0007669"/>
    <property type="project" value="TreeGrafter"/>
</dbReference>
<dbReference type="InterPro" id="IPR043136">
    <property type="entry name" value="B30.2/SPRY_sf"/>
</dbReference>
<keyword evidence="4" id="KW-0862">Zinc</keyword>
<dbReference type="InterPro" id="IPR043128">
    <property type="entry name" value="Rev_trsase/Diguanyl_cyclase"/>
</dbReference>
<dbReference type="Gene3D" id="4.10.830.40">
    <property type="match status" value="1"/>
</dbReference>
<dbReference type="GO" id="GO:0004523">
    <property type="term" value="F:RNA-DNA hybrid ribonuclease activity"/>
    <property type="evidence" value="ECO:0007669"/>
    <property type="project" value="UniProtKB-EC"/>
</dbReference>
<dbReference type="Pfam" id="PF18568">
    <property type="entry name" value="COS"/>
    <property type="match status" value="1"/>
</dbReference>
<dbReference type="PROSITE" id="PS50878">
    <property type="entry name" value="RT_POL"/>
    <property type="match status" value="1"/>
</dbReference>
<dbReference type="PROSITE" id="PS50853">
    <property type="entry name" value="FN3"/>
    <property type="match status" value="1"/>
</dbReference>
<dbReference type="PROSITE" id="PS50119">
    <property type="entry name" value="ZF_BBOX"/>
    <property type="match status" value="1"/>
</dbReference>